<organism evidence="1 2">
    <name type="scientific">Ditylenchus destructor</name>
    <dbReference type="NCBI Taxonomy" id="166010"/>
    <lineage>
        <taxon>Eukaryota</taxon>
        <taxon>Metazoa</taxon>
        <taxon>Ecdysozoa</taxon>
        <taxon>Nematoda</taxon>
        <taxon>Chromadorea</taxon>
        <taxon>Rhabditida</taxon>
        <taxon>Tylenchina</taxon>
        <taxon>Tylenchomorpha</taxon>
        <taxon>Sphaerularioidea</taxon>
        <taxon>Anguinidae</taxon>
        <taxon>Anguininae</taxon>
        <taxon>Ditylenchus</taxon>
    </lineage>
</organism>
<evidence type="ECO:0008006" key="3">
    <source>
        <dbReference type="Google" id="ProtNLM"/>
    </source>
</evidence>
<proteinExistence type="predicted"/>
<evidence type="ECO:0000313" key="2">
    <source>
        <dbReference type="Proteomes" id="UP001201812"/>
    </source>
</evidence>
<gene>
    <name evidence="1" type="ORF">DdX_16029</name>
</gene>
<comment type="caution">
    <text evidence="1">The sequence shown here is derived from an EMBL/GenBank/DDBJ whole genome shotgun (WGS) entry which is preliminary data.</text>
</comment>
<evidence type="ECO:0000313" key="1">
    <source>
        <dbReference type="EMBL" id="KAI1701554.1"/>
    </source>
</evidence>
<dbReference type="Proteomes" id="UP001201812">
    <property type="component" value="Unassembled WGS sequence"/>
</dbReference>
<protein>
    <recommendedName>
        <fullName evidence="3">F-box domain-containing protein</fullName>
    </recommendedName>
</protein>
<name>A0AAD4MRQ1_9BILA</name>
<dbReference type="AlphaFoldDB" id="A0AAD4MRQ1"/>
<dbReference type="EMBL" id="JAKKPZ010000116">
    <property type="protein sequence ID" value="KAI1701554.1"/>
    <property type="molecule type" value="Genomic_DNA"/>
</dbReference>
<accession>A0AAD4MRQ1</accession>
<keyword evidence="2" id="KW-1185">Reference proteome</keyword>
<reference evidence="1" key="1">
    <citation type="submission" date="2022-01" db="EMBL/GenBank/DDBJ databases">
        <title>Genome Sequence Resource for Two Populations of Ditylenchus destructor, the Migratory Endoparasitic Phytonematode.</title>
        <authorList>
            <person name="Zhang H."/>
            <person name="Lin R."/>
            <person name="Xie B."/>
        </authorList>
    </citation>
    <scope>NUCLEOTIDE SEQUENCE</scope>
    <source>
        <strain evidence="1">BazhouSP</strain>
    </source>
</reference>
<sequence length="299" mass="35291">MSCSKPVPPFVLDLLYYLNRDQLERFSIVCRPLKNLIDRYFHTKPYRVFDLLRICGPKYALVHNAVQWHPNRDDYNVQQFLARQECNNNPYYPFAEMRPYLDPTVRIKKTWIGNYYLAYNSQHVAEMESISYLWRDGRICIDIAEGSQLILNSPTVLQCRELSIDFHGNEYFSFKDYKVLYSVNKMEIFYYNKKTDPNIWTQFLEQPGAKPVVVLSWLHPESINEILDQLTQTFSSAVSPNPFKIVFAGLYKEELSEFRETNNTSGEILEMKEGLPVEYQDEMSSDEDSKHYTLERSCI</sequence>